<dbReference type="AlphaFoldDB" id="G5J833"/>
<dbReference type="Proteomes" id="UP000003477">
    <property type="component" value="Unassembled WGS sequence"/>
</dbReference>
<evidence type="ECO:0000313" key="2">
    <source>
        <dbReference type="Proteomes" id="UP000003477"/>
    </source>
</evidence>
<dbReference type="GeneID" id="88769793"/>
<feature type="non-terminal residue" evidence="1">
    <location>
        <position position="1"/>
    </location>
</feature>
<evidence type="ECO:0000313" key="1">
    <source>
        <dbReference type="EMBL" id="EHJ11625.1"/>
    </source>
</evidence>
<reference evidence="1 2" key="1">
    <citation type="journal article" date="2011" name="Front. Microbiol.">
        <title>Two Strains of Crocosphaera watsonii with Highly Conserved Genomes are Distinguished by Strain-Specific Features.</title>
        <authorList>
            <person name="Bench S.R."/>
            <person name="Ilikchyan I.N."/>
            <person name="Tripp H.J."/>
            <person name="Zehr J.P."/>
        </authorList>
    </citation>
    <scope>NUCLEOTIDE SEQUENCE [LARGE SCALE GENOMIC DNA]</scope>
    <source>
        <strain evidence="1 2">WH 0003</strain>
    </source>
</reference>
<sequence>NGLVIEAGLSWLEITRQPYDISKSTNAYFTYAVCKCYFSGGETYVYPLKVNQIRLRYNGESIFVLFDEIRPVKSDVEIQIGLYLYDS</sequence>
<protein>
    <submittedName>
        <fullName evidence="1">Uncharacterized protein</fullName>
    </submittedName>
</protein>
<comment type="caution">
    <text evidence="1">The sequence shown here is derived from an EMBL/GenBank/DDBJ whole genome shotgun (WGS) entry which is preliminary data.</text>
</comment>
<accession>G5J833</accession>
<organism evidence="1 2">
    <name type="scientific">Crocosphaera watsonii WH 0003</name>
    <dbReference type="NCBI Taxonomy" id="423471"/>
    <lineage>
        <taxon>Bacteria</taxon>
        <taxon>Bacillati</taxon>
        <taxon>Cyanobacteriota</taxon>
        <taxon>Cyanophyceae</taxon>
        <taxon>Oscillatoriophycideae</taxon>
        <taxon>Chroococcales</taxon>
        <taxon>Aphanothecaceae</taxon>
        <taxon>Crocosphaera</taxon>
    </lineage>
</organism>
<gene>
    <name evidence="1" type="ORF">CWATWH0003_3617b3</name>
</gene>
<proteinExistence type="predicted"/>
<name>G5J833_CROWT</name>
<dbReference type="EMBL" id="AESD01000535">
    <property type="protein sequence ID" value="EHJ11625.1"/>
    <property type="molecule type" value="Genomic_DNA"/>
</dbReference>
<dbReference type="RefSeq" id="WP_007311635.1">
    <property type="nucleotide sequence ID" value="NZ_AESD01000535.1"/>
</dbReference>